<reference evidence="1" key="1">
    <citation type="journal article" date="2014" name="Front. Microbiol.">
        <title>High frequency of phylogenetically diverse reductive dehalogenase-homologous genes in deep subseafloor sedimentary metagenomes.</title>
        <authorList>
            <person name="Kawai M."/>
            <person name="Futagami T."/>
            <person name="Toyoda A."/>
            <person name="Takaki Y."/>
            <person name="Nishi S."/>
            <person name="Hori S."/>
            <person name="Arai W."/>
            <person name="Tsubouchi T."/>
            <person name="Morono Y."/>
            <person name="Uchiyama I."/>
            <person name="Ito T."/>
            <person name="Fujiyama A."/>
            <person name="Inagaki F."/>
            <person name="Takami H."/>
        </authorList>
    </citation>
    <scope>NUCLEOTIDE SEQUENCE</scope>
    <source>
        <strain evidence="1">Expedition CK06-06</strain>
    </source>
</reference>
<feature type="non-terminal residue" evidence="1">
    <location>
        <position position="1"/>
    </location>
</feature>
<organism evidence="1">
    <name type="scientific">marine sediment metagenome</name>
    <dbReference type="NCBI Taxonomy" id="412755"/>
    <lineage>
        <taxon>unclassified sequences</taxon>
        <taxon>metagenomes</taxon>
        <taxon>ecological metagenomes</taxon>
    </lineage>
</organism>
<feature type="non-terminal residue" evidence="1">
    <location>
        <position position="51"/>
    </location>
</feature>
<name>X0XMT7_9ZZZZ</name>
<gene>
    <name evidence="1" type="ORF">S01H1_86019</name>
</gene>
<dbReference type="EMBL" id="BARS01059349">
    <property type="protein sequence ID" value="GAG44464.1"/>
    <property type="molecule type" value="Genomic_DNA"/>
</dbReference>
<proteinExistence type="predicted"/>
<protein>
    <submittedName>
        <fullName evidence="1">Uncharacterized protein</fullName>
    </submittedName>
</protein>
<dbReference type="AlphaFoldDB" id="X0XMT7"/>
<evidence type="ECO:0000313" key="1">
    <source>
        <dbReference type="EMBL" id="GAG44464.1"/>
    </source>
</evidence>
<accession>X0XMT7</accession>
<sequence>TEYTWFITNKDKARKAMRLGVAGTVPDESRQDPTFFPTRLYGSIRVNGDFE</sequence>
<comment type="caution">
    <text evidence="1">The sequence shown here is derived from an EMBL/GenBank/DDBJ whole genome shotgun (WGS) entry which is preliminary data.</text>
</comment>